<dbReference type="InterPro" id="IPR010989">
    <property type="entry name" value="SNARE"/>
</dbReference>
<feature type="region of interest" description="C-terminal hotdog fold" evidence="8">
    <location>
        <begin position="1103"/>
        <end position="1260"/>
    </location>
</feature>
<dbReference type="Gene3D" id="3.40.50.720">
    <property type="entry name" value="NAD(P)-binding Rossmann-like Domain"/>
    <property type="match status" value="2"/>
</dbReference>
<sequence length="2970" mass="323111">MATDKTTPIAIIGMNMKFPGDAVSAESFWELVMQAKNVSKEIPQDRFNIDAFYHPDPARLDSLRIRHAHFMTEDPRSFDAPFFNMSYAEASVLDPQQRGLLEGAYRTFENAGIPLETLSRSPTSVYCASFSRDGETITGRDFSAQSRYHATANGSSMLSNRISHFFDLAGPSLTVDTACSSGLYALHLGAQSIVTGESAMSLVCGANTFITPESQALALSNGGFLSVDGKSYSFDEKANGYARGEGFGFVLLKPLDAALRDGDVVRAVIRATGANQDGRTPSITQPSQQAQLDLLRDTYRVAGLNVADTDYMEAHGTGTPVGDPIEAAAVGLAFRDGRKADRPLYMGSVKANIGHLEGASGMAVLALENAVIPPIAMFEKANPAIDVAGLQLAFPKEAVPWPATEVRRASVSSFGYGGSNAHVILDDAYNYLRTHGLEGLHKSVGERPATNGHSNGHTNGNGALSTTPYAIIPFSAADSDGTKRQASALQTFLSSHSSPATANFLSDLTYTLSSHRSQLQFRSFAVISSPSDDLTDLVSPSTFSSTHSAPDLSFVFTGQGAQYARMATGLLHYPVFRQSLEDCDVHLKSLGCTWSVLEELERDQEASKVAEPALSQPLCTAIQIALVDLLRAWEIAPRAVVGHSSGEVAAAYCAGGLDRESAWRVAYFRGVVADKLASDAAREATTMMSVGLGKEDVQTYLKAEPTVTIACENSPVNVTVSGPTAAILRLFETLDAAEVFARKLPVKIGYHSEALRDGAVEYENLLAGICAPVKDSKEPSTVAFFSSTEGSLITLEGLAIPSYWVKNLLSPVLFTDAVTALVSERKQTTKFFVEIGPQSALRRPVKDILKHIGESEDKWSYAAMLSPRQPDIRSLLETLGALWSASLPIDLNLPNQATLKPTTPPKRVTDLPAYPFSRAKLYWDEPRISSLYSKRPFRRHALLGLRENDFNPAQPTWHHKIRLAEAPWIVDHALEGSPLYPGTGMLVMAIEAARQLLPPNAAISGYKLENVRFMRSIPVNETEKGTEAKIYLQPRRHTAKDAAQGVYDWRVFTLGGEEWIECAYGSIRVELEEAEVLPETAARKARWANAVSEEHASAAGQCTLSVQSAQLYENLSKKSGFDYGPYFQGLRNIKYSRNGCASGTLALRDYAKNMPYAAEDPCVIHPTTFDSVFHVGFVSLSMGGWEAIPTLMFSNLKELWVSHKLFTVPGNPLLNVATKEVARTFREFEWDASTLLAETGEPVIVAKGERGTVIAGAGSNSRDDDGASRFSYGIDFKPDLSLLGKAETETYLKELFARDPQFSPDPKDAEAVDRADAIALYFIEQALDKIENGEPLEFDNHLTKYVDFLRKVRANRGKYTLASRGLGHLSIEDVLREADDEPTQKLVKKAGEHLYGILAGTDNALQIIFEGNLANDFYHCDFYARHYRKAGAYMSILAHANPQLRICEVGSGTGSATSKVLPFLVDSEGLQADQMVRFGEYAYTDVSVGFFEKAREKFAFAEKHMRFAKLDLEICPSLQGFELGSYDVIMACNVIHTTSDLMKCLRDLLALLRPGGKLIMMETTVDNIRDGIIFGLLPGWWMREGHWWDGEDVDAIPGEDEALGPILTEDGWDAALKTAGFSGVDMVFRDNEYKPRHRVSTLVTTRPEEVEVEATRENWVILADEAQAAYADALKAKLGAVSWIGETETYTLGGLVAAGLQLSSTNVISLLELDTSLFGTIADPEFEALKKISLDAKTVLWLTRGGSPGASNPAAEMAVGFSRSICSERGDQAFVTLSLETVDPNDGASHVLSLLEHFHKIGGGKSADAESEYAVHNGLIHIPRIVPQKSVNQTLAARARLPDKLNFTLGQAAPKPRINLTIQQPGLLDTLYYTETPTPSTELQHGQVEIEVAAASLNFRDVMISLGQVPGDGLGLEGSGTVTSVGPGCTMLKPGDRVMYFIFSTGGCCGTYVRCDEGSTRKIPRDDISFLDAAAIPAVWATVVYAFDYVGRLRKGESVLIHAGAGAVGQAAIQLAQLRGADVFVTVGSEWKRELVKGLYGLADDHIFHSREASFVDDVFHATANRGVDVVLNSLGGELLQHSWRCTAPFGRFIDIGKADILANNTLEMGHFLRNVTFAAVDVAGMYAENKPLMQLVLDDVFSLFAAHPELHNPKPLHAFAPSKVEEAMRALQGGRIAGKAVIDFEKSGDVVTYQPAQTPAYGFEAQATYVISGGLGGLGREIMRWMASRGARHFLVTSSRGVAGRADVIAFIKEMEAQDVVIHAPASDISNRAVLKATLEEASKTLPPIRGCIQAAMVLSDNMLSNMTVSQFHRALAPKYQGSWNLHELLPKDMDFMVFLSSMSGIIGNPAQANYAAGNTFEDALARHRAASGLKGVSFDLGLVLEAGWASDNFEDVTKSLRAGLGGLTQKQLMAILDVLCDPQYDCAGGAAQVVNIHDKPSKLYRMFQDGVLHWVGKPLFRNLLRLGQVELVNGTGGGSEGEATAVDYLALIKAAADAKEAGQIVTLALLGKLSKSLSMPAENLDVGKPAYVLGVDSLIAVELRYWFLKQFGVEVPVFVILKKQPTVDLCQHVADQLPRLSSKLSSTAASRNHRSFTANSSQQPLDMAQNYQQYGGNPYGQAEEGYGAQANPYGGGGGYGSSNPYGGGQLNPPAPLQRHGDSNYSQPSQYSQAGALSPSNTHTQNVPHTDVPMNNMAAQGMEAPGARPLSREDFFARIEGAKQRIGQLTADIQAIASVHQRMLASPDNRSTAELESIVTNTQIRNTQIKDEIKFLERDVLRDGNNPTKKTQVDALKRTFKSQLEDFQREEADYSKRYREAVGRQYRIINPDATDAEVDEIANADLGDEGIFTQALKSNRSGQASSVLGAVRARHNDIQRIEKTMTELALLFTQLNEQVVYQEASVQQTEQQTVQVKEDTENANKQLDEGIKSARRARKLKWWILLTVLAIIAILALVLGLYFGLNNKK</sequence>
<dbReference type="Gene3D" id="1.10.1200.10">
    <property type="entry name" value="ACP-like"/>
    <property type="match status" value="1"/>
</dbReference>
<dbReference type="PROSITE" id="PS00606">
    <property type="entry name" value="KS3_1"/>
    <property type="match status" value="1"/>
</dbReference>
<feature type="compositionally biased region" description="Low complexity" evidence="10">
    <location>
        <begin position="450"/>
        <end position="462"/>
    </location>
</feature>
<dbReference type="InterPro" id="IPR020806">
    <property type="entry name" value="PKS_PP-bd"/>
</dbReference>
<evidence type="ECO:0000313" key="16">
    <source>
        <dbReference type="Proteomes" id="UP000249619"/>
    </source>
</evidence>
<keyword evidence="7" id="KW-0012">Acyltransferase</keyword>
<feature type="coiled-coil region" evidence="9">
    <location>
        <begin position="2879"/>
        <end position="2938"/>
    </location>
</feature>
<feature type="active site" description="Proton acceptor; for dehydratase activity" evidence="8">
    <location>
        <position position="972"/>
    </location>
</feature>
<dbReference type="SUPFAM" id="SSF55048">
    <property type="entry name" value="Probable ACP-binding domain of malonyl-CoA ACP transacylase"/>
    <property type="match status" value="1"/>
</dbReference>
<dbReference type="Gene3D" id="3.30.70.3290">
    <property type="match status" value="1"/>
</dbReference>
<dbReference type="PROSITE" id="PS52019">
    <property type="entry name" value="PKS_MFAS_DH"/>
    <property type="match status" value="1"/>
</dbReference>
<evidence type="ECO:0000313" key="15">
    <source>
        <dbReference type="EMBL" id="RAR15279.1"/>
    </source>
</evidence>
<dbReference type="GO" id="GO:0006633">
    <property type="term" value="P:fatty acid biosynthetic process"/>
    <property type="evidence" value="ECO:0007669"/>
    <property type="project" value="InterPro"/>
</dbReference>
<evidence type="ECO:0000259" key="14">
    <source>
        <dbReference type="PROSITE" id="PS52019"/>
    </source>
</evidence>
<dbReference type="InterPro" id="IPR057326">
    <property type="entry name" value="KR_dom"/>
</dbReference>
<dbReference type="PANTHER" id="PTHR43775:SF29">
    <property type="entry name" value="ASPERFURANONE POLYKETIDE SYNTHASE AFOG-RELATED"/>
    <property type="match status" value="1"/>
</dbReference>
<dbReference type="Pfam" id="PF00804">
    <property type="entry name" value="Syntaxin"/>
    <property type="match status" value="1"/>
</dbReference>
<dbReference type="SUPFAM" id="SSF47336">
    <property type="entry name" value="ACP-like"/>
    <property type="match status" value="1"/>
</dbReference>
<dbReference type="PROSITE" id="PS52004">
    <property type="entry name" value="KS3_2"/>
    <property type="match status" value="1"/>
</dbReference>
<organism evidence="15 16">
    <name type="scientific">Stemphylium lycopersici</name>
    <name type="common">Tomato gray leaf spot disease fungus</name>
    <name type="synonym">Thyrospora lycopersici</name>
    <dbReference type="NCBI Taxonomy" id="183478"/>
    <lineage>
        <taxon>Eukaryota</taxon>
        <taxon>Fungi</taxon>
        <taxon>Dikarya</taxon>
        <taxon>Ascomycota</taxon>
        <taxon>Pezizomycotina</taxon>
        <taxon>Dothideomycetes</taxon>
        <taxon>Pleosporomycetidae</taxon>
        <taxon>Pleosporales</taxon>
        <taxon>Pleosporineae</taxon>
        <taxon>Pleosporaceae</taxon>
        <taxon>Stemphylium</taxon>
    </lineage>
</organism>
<dbReference type="CDD" id="cd02440">
    <property type="entry name" value="AdoMet_MTases"/>
    <property type="match status" value="1"/>
</dbReference>
<dbReference type="Pfam" id="PF08659">
    <property type="entry name" value="KR"/>
    <property type="match status" value="1"/>
</dbReference>
<keyword evidence="11" id="KW-0812">Transmembrane</keyword>
<keyword evidence="9" id="KW-0175">Coiled coil</keyword>
<evidence type="ECO:0000256" key="8">
    <source>
        <dbReference type="PROSITE-ProRule" id="PRU01363"/>
    </source>
</evidence>
<dbReference type="GO" id="GO:0016491">
    <property type="term" value="F:oxidoreductase activity"/>
    <property type="evidence" value="ECO:0007669"/>
    <property type="project" value="UniProtKB-KW"/>
</dbReference>
<dbReference type="GO" id="GO:0031177">
    <property type="term" value="F:phosphopantetheine binding"/>
    <property type="evidence" value="ECO:0007669"/>
    <property type="project" value="InterPro"/>
</dbReference>
<dbReference type="PANTHER" id="PTHR43775">
    <property type="entry name" value="FATTY ACID SYNTHASE"/>
    <property type="match status" value="1"/>
</dbReference>
<proteinExistence type="predicted"/>
<dbReference type="Pfam" id="PF00107">
    <property type="entry name" value="ADH_zinc_N"/>
    <property type="match status" value="1"/>
</dbReference>
<dbReference type="Pfam" id="PF23114">
    <property type="entry name" value="NAD-bd_HRPKS_sdrA"/>
    <property type="match status" value="1"/>
</dbReference>
<evidence type="ECO:0000256" key="6">
    <source>
        <dbReference type="ARBA" id="ARBA00023268"/>
    </source>
</evidence>
<dbReference type="InterPro" id="IPR056501">
    <property type="entry name" value="NAD-bd_HRPKS_sdrA"/>
</dbReference>
<dbReference type="InterPro" id="IPR029063">
    <property type="entry name" value="SAM-dependent_MTases_sf"/>
</dbReference>
<dbReference type="Pfam" id="PF08242">
    <property type="entry name" value="Methyltransf_12"/>
    <property type="match status" value="1"/>
</dbReference>
<dbReference type="SMART" id="SM00827">
    <property type="entry name" value="PKS_AT"/>
    <property type="match status" value="1"/>
</dbReference>
<dbReference type="Pfam" id="PF00109">
    <property type="entry name" value="ketoacyl-synt"/>
    <property type="match status" value="1"/>
</dbReference>
<dbReference type="SMART" id="SM00825">
    <property type="entry name" value="PKS_KS"/>
    <property type="match status" value="1"/>
</dbReference>
<evidence type="ECO:0000256" key="11">
    <source>
        <dbReference type="SAM" id="Phobius"/>
    </source>
</evidence>
<keyword evidence="5" id="KW-0560">Oxidoreductase</keyword>
<dbReference type="InterPro" id="IPR013154">
    <property type="entry name" value="ADH-like_N"/>
</dbReference>
<dbReference type="SMART" id="SM00829">
    <property type="entry name" value="PKS_ER"/>
    <property type="match status" value="1"/>
</dbReference>
<feature type="compositionally biased region" description="Gly residues" evidence="10">
    <location>
        <begin position="2635"/>
        <end position="2651"/>
    </location>
</feature>
<dbReference type="Gene3D" id="1.20.58.70">
    <property type="match status" value="1"/>
</dbReference>
<feature type="active site" description="Proton donor; for dehydratase activity" evidence="8">
    <location>
        <position position="1170"/>
    </location>
</feature>
<feature type="domain" description="Carrier" evidence="12">
    <location>
        <begin position="2498"/>
        <end position="2579"/>
    </location>
</feature>
<evidence type="ECO:0000256" key="2">
    <source>
        <dbReference type="ARBA" id="ARBA00022553"/>
    </source>
</evidence>
<dbReference type="InterPro" id="IPR036291">
    <property type="entry name" value="NAD(P)-bd_dom_sf"/>
</dbReference>
<dbReference type="InterPro" id="IPR011032">
    <property type="entry name" value="GroES-like_sf"/>
</dbReference>
<dbReference type="InterPro" id="IPR016039">
    <property type="entry name" value="Thiolase-like"/>
</dbReference>
<dbReference type="InterPro" id="IPR049552">
    <property type="entry name" value="PKS_DH_N"/>
</dbReference>
<dbReference type="InterPro" id="IPR042104">
    <property type="entry name" value="PKS_dehydratase_sf"/>
</dbReference>
<evidence type="ECO:0000259" key="13">
    <source>
        <dbReference type="PROSITE" id="PS52004"/>
    </source>
</evidence>
<dbReference type="Gene3D" id="3.90.180.10">
    <property type="entry name" value="Medium-chain alcohol dehydrogenases, catalytic domain"/>
    <property type="match status" value="1"/>
</dbReference>
<evidence type="ECO:0000256" key="10">
    <source>
        <dbReference type="SAM" id="MobiDB-lite"/>
    </source>
</evidence>
<dbReference type="InterPro" id="IPR020841">
    <property type="entry name" value="PKS_Beta-ketoAc_synthase_dom"/>
</dbReference>
<feature type="region of interest" description="N-terminal hotdog fold" evidence="8">
    <location>
        <begin position="940"/>
        <end position="1074"/>
    </location>
</feature>
<feature type="region of interest" description="Disordered" evidence="10">
    <location>
        <begin position="442"/>
        <end position="462"/>
    </location>
</feature>
<evidence type="ECO:0000256" key="5">
    <source>
        <dbReference type="ARBA" id="ARBA00023002"/>
    </source>
</evidence>
<dbReference type="FunFam" id="3.40.50.720:FF:000209">
    <property type="entry name" value="Polyketide synthase Pks12"/>
    <property type="match status" value="1"/>
</dbReference>
<dbReference type="Pfam" id="PF02801">
    <property type="entry name" value="Ketoacyl-synt_C"/>
    <property type="match status" value="1"/>
</dbReference>
<dbReference type="Gene3D" id="3.40.50.150">
    <property type="entry name" value="Vaccinia Virus protein VP39"/>
    <property type="match status" value="1"/>
</dbReference>
<dbReference type="SUPFAM" id="SSF51735">
    <property type="entry name" value="NAD(P)-binding Rossmann-fold domains"/>
    <property type="match status" value="2"/>
</dbReference>
<evidence type="ECO:0000256" key="9">
    <source>
        <dbReference type="SAM" id="Coils"/>
    </source>
</evidence>
<dbReference type="SUPFAM" id="SSF47661">
    <property type="entry name" value="t-snare proteins"/>
    <property type="match status" value="1"/>
</dbReference>
<keyword evidence="11" id="KW-1133">Transmembrane helix</keyword>
<evidence type="ECO:0000259" key="12">
    <source>
        <dbReference type="PROSITE" id="PS50075"/>
    </source>
</evidence>
<dbReference type="InterPro" id="IPR020843">
    <property type="entry name" value="ER"/>
</dbReference>
<keyword evidence="11" id="KW-0472">Membrane</keyword>
<dbReference type="InterPro" id="IPR001227">
    <property type="entry name" value="Ac_transferase_dom_sf"/>
</dbReference>
<gene>
    <name evidence="15" type="ORF">DDE83_001313</name>
</gene>
<accession>A0A364ND91</accession>
<dbReference type="Pfam" id="PF21089">
    <property type="entry name" value="PKS_DH_N"/>
    <property type="match status" value="1"/>
</dbReference>
<keyword evidence="1" id="KW-0596">Phosphopantetheine</keyword>
<dbReference type="EMBL" id="QGDH01000013">
    <property type="protein sequence ID" value="RAR15279.1"/>
    <property type="molecule type" value="Genomic_DNA"/>
</dbReference>
<dbReference type="InterPro" id="IPR014031">
    <property type="entry name" value="Ketoacyl_synth_C"/>
</dbReference>
<dbReference type="InterPro" id="IPR050091">
    <property type="entry name" value="PKS_NRPS_Biosynth_Enz"/>
</dbReference>
<dbReference type="InterPro" id="IPR009081">
    <property type="entry name" value="PP-bd_ACP"/>
</dbReference>
<dbReference type="InterPro" id="IPR032821">
    <property type="entry name" value="PKS_assoc"/>
</dbReference>
<evidence type="ECO:0000256" key="3">
    <source>
        <dbReference type="ARBA" id="ARBA00022679"/>
    </source>
</evidence>
<dbReference type="GO" id="GO:1901336">
    <property type="term" value="P:lactone biosynthetic process"/>
    <property type="evidence" value="ECO:0007669"/>
    <property type="project" value="UniProtKB-ARBA"/>
</dbReference>
<dbReference type="Gene3D" id="3.10.129.110">
    <property type="entry name" value="Polyketide synthase dehydratase"/>
    <property type="match status" value="1"/>
</dbReference>
<feature type="domain" description="PKS/mFAS DH" evidence="14">
    <location>
        <begin position="940"/>
        <end position="1260"/>
    </location>
</feature>
<dbReference type="InterPro" id="IPR049900">
    <property type="entry name" value="PKS_mFAS_DH"/>
</dbReference>
<dbReference type="InterPro" id="IPR013968">
    <property type="entry name" value="PKS_KR"/>
</dbReference>
<dbReference type="SMART" id="SM00822">
    <property type="entry name" value="PKS_KR"/>
    <property type="match status" value="1"/>
</dbReference>
<dbReference type="InterPro" id="IPR016035">
    <property type="entry name" value="Acyl_Trfase/lysoPLipase"/>
</dbReference>
<dbReference type="SMART" id="SM00503">
    <property type="entry name" value="SynN"/>
    <property type="match status" value="1"/>
</dbReference>
<dbReference type="SUPFAM" id="SSF52151">
    <property type="entry name" value="FabD/lysophospholipase-like"/>
    <property type="match status" value="1"/>
</dbReference>
<dbReference type="SUPFAM" id="SSF53335">
    <property type="entry name" value="S-adenosyl-L-methionine-dependent methyltransferases"/>
    <property type="match status" value="1"/>
</dbReference>
<dbReference type="InterPro" id="IPR013217">
    <property type="entry name" value="Methyltransf_12"/>
</dbReference>
<comment type="caution">
    <text evidence="15">The sequence shown here is derived from an EMBL/GenBank/DDBJ whole genome shotgun (WGS) entry which is preliminary data.</text>
</comment>
<dbReference type="GO" id="GO:0016020">
    <property type="term" value="C:membrane"/>
    <property type="evidence" value="ECO:0007669"/>
    <property type="project" value="InterPro"/>
</dbReference>
<keyword evidence="4" id="KW-0521">NADP</keyword>
<keyword evidence="6" id="KW-0511">Multifunctional enzyme</keyword>
<dbReference type="STRING" id="183478.A0A364ND91"/>
<dbReference type="GO" id="GO:0044550">
    <property type="term" value="P:secondary metabolite biosynthetic process"/>
    <property type="evidence" value="ECO:0007669"/>
    <property type="project" value="UniProtKB-ARBA"/>
</dbReference>
<dbReference type="SUPFAM" id="SSF50129">
    <property type="entry name" value="GroES-like"/>
    <property type="match status" value="1"/>
</dbReference>
<dbReference type="Pfam" id="PF16197">
    <property type="entry name" value="KAsynt_C_assoc"/>
    <property type="match status" value="1"/>
</dbReference>
<evidence type="ECO:0000256" key="7">
    <source>
        <dbReference type="ARBA" id="ARBA00023315"/>
    </source>
</evidence>
<dbReference type="Gene3D" id="3.40.47.10">
    <property type="match status" value="1"/>
</dbReference>
<feature type="region of interest" description="Disordered" evidence="10">
    <location>
        <begin position="2635"/>
        <end position="2695"/>
    </location>
</feature>
<dbReference type="Proteomes" id="UP000249619">
    <property type="component" value="Unassembled WGS sequence"/>
</dbReference>
<dbReference type="InterPro" id="IPR013149">
    <property type="entry name" value="ADH-like_C"/>
</dbReference>
<dbReference type="Gene3D" id="3.40.366.10">
    <property type="entry name" value="Malonyl-Coenzyme A Acyl Carrier Protein, domain 2"/>
    <property type="match status" value="1"/>
</dbReference>
<dbReference type="InterPro" id="IPR020807">
    <property type="entry name" value="PKS_DH"/>
</dbReference>
<dbReference type="SMART" id="SM00826">
    <property type="entry name" value="PKS_DH"/>
    <property type="match status" value="1"/>
</dbReference>
<evidence type="ECO:0000256" key="1">
    <source>
        <dbReference type="ARBA" id="ARBA00022450"/>
    </source>
</evidence>
<dbReference type="CDD" id="cd00179">
    <property type="entry name" value="SynN"/>
    <property type="match status" value="1"/>
</dbReference>
<dbReference type="InterPro" id="IPR014030">
    <property type="entry name" value="Ketoacyl_synth_N"/>
</dbReference>
<dbReference type="InterPro" id="IPR016036">
    <property type="entry name" value="Malonyl_transacylase_ACP-bd"/>
</dbReference>
<reference evidence="16" key="1">
    <citation type="submission" date="2018-05" db="EMBL/GenBank/DDBJ databases">
        <title>Draft genome sequence of Stemphylium lycopersici strain CIDEFI 213.</title>
        <authorList>
            <person name="Medina R."/>
            <person name="Franco M.E.E."/>
            <person name="Lucentini C.G."/>
            <person name="Saparrat M.C.N."/>
            <person name="Balatti P.A."/>
        </authorList>
    </citation>
    <scope>NUCLEOTIDE SEQUENCE [LARGE SCALE GENOMIC DNA]</scope>
    <source>
        <strain evidence="16">CIDEFI 213</strain>
    </source>
</reference>
<feature type="region of interest" description="Disordered" evidence="10">
    <location>
        <begin position="2586"/>
        <end position="2607"/>
    </location>
</feature>
<dbReference type="InterPro" id="IPR018201">
    <property type="entry name" value="Ketoacyl_synth_AS"/>
</dbReference>
<dbReference type="PROSITE" id="PS50075">
    <property type="entry name" value="CARRIER"/>
    <property type="match status" value="1"/>
</dbReference>
<dbReference type="InterPro" id="IPR036736">
    <property type="entry name" value="ACP-like_sf"/>
</dbReference>
<dbReference type="GO" id="GO:0004315">
    <property type="term" value="F:3-oxoacyl-[acyl-carrier-protein] synthase activity"/>
    <property type="evidence" value="ECO:0007669"/>
    <property type="project" value="InterPro"/>
</dbReference>
<dbReference type="Pfam" id="PF00698">
    <property type="entry name" value="Acyl_transf_1"/>
    <property type="match status" value="1"/>
</dbReference>
<feature type="transmembrane region" description="Helical" evidence="11">
    <location>
        <begin position="2943"/>
        <end position="2966"/>
    </location>
</feature>
<dbReference type="InterPro" id="IPR014043">
    <property type="entry name" value="Acyl_transferase_dom"/>
</dbReference>
<protein>
    <submittedName>
        <fullName evidence="15">Polyketide synthase PksG</fullName>
    </submittedName>
</protein>
<dbReference type="SMR" id="A0A364ND91"/>
<dbReference type="InterPro" id="IPR049551">
    <property type="entry name" value="PKS_DH_C"/>
</dbReference>
<keyword evidence="2" id="KW-0597">Phosphoprotein</keyword>
<feature type="compositionally biased region" description="Polar residues" evidence="10">
    <location>
        <begin position="2664"/>
        <end position="2689"/>
    </location>
</feature>
<dbReference type="CDD" id="cd15849">
    <property type="entry name" value="SNARE_Sso1"/>
    <property type="match status" value="1"/>
</dbReference>
<dbReference type="SMART" id="SM00823">
    <property type="entry name" value="PKS_PP"/>
    <property type="match status" value="1"/>
</dbReference>
<dbReference type="SUPFAM" id="SSF53901">
    <property type="entry name" value="Thiolase-like"/>
    <property type="match status" value="1"/>
</dbReference>
<evidence type="ECO:0000256" key="4">
    <source>
        <dbReference type="ARBA" id="ARBA00022857"/>
    </source>
</evidence>
<dbReference type="GO" id="GO:0004312">
    <property type="term" value="F:fatty acid synthase activity"/>
    <property type="evidence" value="ECO:0007669"/>
    <property type="project" value="TreeGrafter"/>
</dbReference>
<dbReference type="Pfam" id="PF14765">
    <property type="entry name" value="PS-DH"/>
    <property type="match status" value="1"/>
</dbReference>
<dbReference type="Pfam" id="PF08240">
    <property type="entry name" value="ADH_N"/>
    <property type="match status" value="1"/>
</dbReference>
<dbReference type="InterPro" id="IPR006011">
    <property type="entry name" value="Syntaxin_N"/>
</dbReference>
<name>A0A364ND91_STELY</name>
<dbReference type="CDD" id="cd05195">
    <property type="entry name" value="enoyl_red"/>
    <property type="match status" value="1"/>
</dbReference>
<dbReference type="CDD" id="cd00833">
    <property type="entry name" value="PKS"/>
    <property type="match status" value="1"/>
</dbReference>
<dbReference type="GO" id="GO:0016192">
    <property type="term" value="P:vesicle-mediated transport"/>
    <property type="evidence" value="ECO:0007669"/>
    <property type="project" value="InterPro"/>
</dbReference>
<feature type="domain" description="Ketosynthase family 3 (KS3)" evidence="13">
    <location>
        <begin position="6"/>
        <end position="427"/>
    </location>
</feature>
<keyword evidence="16" id="KW-1185">Reference proteome</keyword>
<keyword evidence="3" id="KW-0808">Transferase</keyword>